<proteinExistence type="predicted"/>
<evidence type="ECO:0000259" key="1">
    <source>
        <dbReference type="PROSITE" id="PS51750"/>
    </source>
</evidence>
<organism evidence="2 4">
    <name type="scientific">Arsenophonus nasoniae</name>
    <name type="common">son-killer infecting Nasonia vitripennis</name>
    <dbReference type="NCBI Taxonomy" id="638"/>
    <lineage>
        <taxon>Bacteria</taxon>
        <taxon>Pseudomonadati</taxon>
        <taxon>Pseudomonadota</taxon>
        <taxon>Gammaproteobacteria</taxon>
        <taxon>Enterobacterales</taxon>
        <taxon>Morganellaceae</taxon>
        <taxon>Arsenophonus</taxon>
    </lineage>
</organism>
<feature type="domain" description="Bro-N" evidence="1">
    <location>
        <begin position="1"/>
        <end position="118"/>
    </location>
</feature>
<evidence type="ECO:0000313" key="2">
    <source>
        <dbReference type="EMBL" id="WGL93783.1"/>
    </source>
</evidence>
<gene>
    <name evidence="2" type="ORF">QE207_00540</name>
    <name evidence="3" type="ORF">QE207_05305</name>
</gene>
<dbReference type="EMBL" id="CP123498">
    <property type="protein sequence ID" value="WGL96005.1"/>
    <property type="molecule type" value="Genomic_DNA"/>
</dbReference>
<keyword evidence="2" id="KW-0614">Plasmid</keyword>
<dbReference type="InterPro" id="IPR003497">
    <property type="entry name" value="BRO_N_domain"/>
</dbReference>
<dbReference type="Pfam" id="PF02498">
    <property type="entry name" value="Bro-N"/>
    <property type="match status" value="1"/>
</dbReference>
<dbReference type="Proteomes" id="UP001177597">
    <property type="component" value="Chromosome"/>
</dbReference>
<evidence type="ECO:0000313" key="3">
    <source>
        <dbReference type="EMBL" id="WGL96005.1"/>
    </source>
</evidence>
<protein>
    <submittedName>
        <fullName evidence="2">Bro-N domain-containing protein</fullName>
    </submittedName>
</protein>
<dbReference type="EMBL" id="CP123491">
    <property type="protein sequence ID" value="WGL93783.1"/>
    <property type="molecule type" value="Genomic_DNA"/>
</dbReference>
<dbReference type="Proteomes" id="UP001177597">
    <property type="component" value="Plasmid paIh1"/>
</dbReference>
<reference evidence="2" key="1">
    <citation type="submission" date="2023-04" db="EMBL/GenBank/DDBJ databases">
        <title>Genome dynamics across the evolutionary transition to endosymbiosis.</title>
        <authorList>
            <person name="Siozios S."/>
            <person name="Nadal-Jimenez P."/>
            <person name="Azagi T."/>
            <person name="Sprong H."/>
            <person name="Frost C.L."/>
            <person name="Parratt S.R."/>
            <person name="Taylor G."/>
            <person name="Brettell L."/>
            <person name="Lew K.C."/>
            <person name="Croft L."/>
            <person name="King K.C."/>
            <person name="Brockhurst M.A."/>
            <person name="Hypsa V."/>
            <person name="Novakova E."/>
            <person name="Darby A.C."/>
            <person name="Hurst G.D.D."/>
        </authorList>
    </citation>
    <scope>NUCLEOTIDE SEQUENCE</scope>
    <source>
        <strain evidence="2">AIh</strain>
        <plasmid evidence="2">paIh1</plasmid>
    </source>
</reference>
<accession>A0AA95K5Z0</accession>
<evidence type="ECO:0000313" key="4">
    <source>
        <dbReference type="Proteomes" id="UP001177597"/>
    </source>
</evidence>
<dbReference type="AlphaFoldDB" id="A0AA95K5Z0"/>
<geneLocation type="plasmid" evidence="2 4">
    <name>paIh1</name>
</geneLocation>
<dbReference type="RefSeq" id="WP_280628251.1">
    <property type="nucleotide sequence ID" value="NZ_CP123491.1"/>
</dbReference>
<name>A0AA95K5Z0_9GAMM</name>
<dbReference type="SMART" id="SM01040">
    <property type="entry name" value="Bro-N"/>
    <property type="match status" value="1"/>
</dbReference>
<dbReference type="PROSITE" id="PS51750">
    <property type="entry name" value="BRO_N"/>
    <property type="match status" value="1"/>
</dbReference>
<sequence length="196" mass="22134">MSKTLVFKDREIIPFDKGDDRIWFTSKQVAELLAYSRAKSVTNLYNANADEFTSAMTEVITTVTSNKSKRGRNLQTKVRLFSLRGLHLLGMLADTPVAKEIRRWVLNLIEKEEIDKTTLSSLDINKLKDLTLGEMQNRVVAADKWSSATFGRPGSKMMNVRKRHLKKLREAEKTIMALSQLTLPGFEDSTGGENPA</sequence>